<keyword evidence="4" id="KW-1185">Reference proteome</keyword>
<feature type="chain" id="PRO_5035805041" description="Fibronectin type-III domain-containing protein" evidence="1">
    <location>
        <begin position="22"/>
        <end position="135"/>
    </location>
</feature>
<dbReference type="Proteomes" id="UP000693981">
    <property type="component" value="Unassembled WGS sequence"/>
</dbReference>
<dbReference type="AlphaFoldDB" id="A0A8T1XDZ9"/>
<reference evidence="3" key="1">
    <citation type="submission" date="2021-02" db="EMBL/GenBank/DDBJ databases">
        <authorList>
            <person name="Palmer J.M."/>
        </authorList>
    </citation>
    <scope>NUCLEOTIDE SEQUENCE</scope>
    <source>
        <strain evidence="3">SCRP23</strain>
    </source>
</reference>
<proteinExistence type="predicted"/>
<protein>
    <recommendedName>
        <fullName evidence="2">Fibronectin type-III domain-containing protein</fullName>
    </recommendedName>
</protein>
<organism evidence="3 4">
    <name type="scientific">Phytophthora boehmeriae</name>
    <dbReference type="NCBI Taxonomy" id="109152"/>
    <lineage>
        <taxon>Eukaryota</taxon>
        <taxon>Sar</taxon>
        <taxon>Stramenopiles</taxon>
        <taxon>Oomycota</taxon>
        <taxon>Peronosporomycetes</taxon>
        <taxon>Peronosporales</taxon>
        <taxon>Peronosporaceae</taxon>
        <taxon>Phytophthora</taxon>
    </lineage>
</organism>
<sequence>MTTLQLITFAAFVIILNGVSAVTTTPLSLPSEPRNLSVVSCTGGAVVLTWLPPLDLGGGDITTYDVSFFAVLEPNVQLQQQVTGISPTATNVTAKVVNLLANSTYGFSVSAVNDLLQGTEAAFIVNTTNASSRHP</sequence>
<keyword evidence="1" id="KW-0732">Signal</keyword>
<comment type="caution">
    <text evidence="3">The sequence shown here is derived from an EMBL/GenBank/DDBJ whole genome shotgun (WGS) entry which is preliminary data.</text>
</comment>
<evidence type="ECO:0000313" key="4">
    <source>
        <dbReference type="Proteomes" id="UP000693981"/>
    </source>
</evidence>
<evidence type="ECO:0000259" key="2">
    <source>
        <dbReference type="PROSITE" id="PS50853"/>
    </source>
</evidence>
<dbReference type="SMART" id="SM00060">
    <property type="entry name" value="FN3"/>
    <property type="match status" value="1"/>
</dbReference>
<dbReference type="EMBL" id="JAGDFL010000010">
    <property type="protein sequence ID" value="KAG7401590.1"/>
    <property type="molecule type" value="Genomic_DNA"/>
</dbReference>
<dbReference type="Pfam" id="PF00041">
    <property type="entry name" value="fn3"/>
    <property type="match status" value="1"/>
</dbReference>
<name>A0A8T1XDZ9_9STRA</name>
<dbReference type="CDD" id="cd00063">
    <property type="entry name" value="FN3"/>
    <property type="match status" value="1"/>
</dbReference>
<feature type="domain" description="Fibronectin type-III" evidence="2">
    <location>
        <begin position="32"/>
        <end position="131"/>
    </location>
</feature>
<evidence type="ECO:0000256" key="1">
    <source>
        <dbReference type="SAM" id="SignalP"/>
    </source>
</evidence>
<dbReference type="InterPro" id="IPR003961">
    <property type="entry name" value="FN3_dom"/>
</dbReference>
<accession>A0A8T1XDZ9</accession>
<gene>
    <name evidence="3" type="ORF">PHYBOEH_000122</name>
</gene>
<feature type="signal peptide" evidence="1">
    <location>
        <begin position="1"/>
        <end position="21"/>
    </location>
</feature>
<evidence type="ECO:0000313" key="3">
    <source>
        <dbReference type="EMBL" id="KAG7401590.1"/>
    </source>
</evidence>
<dbReference type="PROSITE" id="PS50853">
    <property type="entry name" value="FN3"/>
    <property type="match status" value="1"/>
</dbReference>
<dbReference type="OrthoDB" id="418484at2759"/>